<dbReference type="AlphaFoldDB" id="A0AAE0IHG9"/>
<gene>
    <name evidence="1" type="ORF">B0T19DRAFT_230360</name>
</gene>
<evidence type="ECO:0000313" key="2">
    <source>
        <dbReference type="Proteomes" id="UP001286456"/>
    </source>
</evidence>
<dbReference type="Proteomes" id="UP001286456">
    <property type="component" value="Unassembled WGS sequence"/>
</dbReference>
<name>A0AAE0IHG9_9PEZI</name>
<organism evidence="1 2">
    <name type="scientific">Cercophora scortea</name>
    <dbReference type="NCBI Taxonomy" id="314031"/>
    <lineage>
        <taxon>Eukaryota</taxon>
        <taxon>Fungi</taxon>
        <taxon>Dikarya</taxon>
        <taxon>Ascomycota</taxon>
        <taxon>Pezizomycotina</taxon>
        <taxon>Sordariomycetes</taxon>
        <taxon>Sordariomycetidae</taxon>
        <taxon>Sordariales</taxon>
        <taxon>Lasiosphaeriaceae</taxon>
        <taxon>Cercophora</taxon>
    </lineage>
</organism>
<comment type="caution">
    <text evidence="1">The sequence shown here is derived from an EMBL/GenBank/DDBJ whole genome shotgun (WGS) entry which is preliminary data.</text>
</comment>
<accession>A0AAE0IHG9</accession>
<evidence type="ECO:0000313" key="1">
    <source>
        <dbReference type="EMBL" id="KAK3324426.1"/>
    </source>
</evidence>
<proteinExistence type="predicted"/>
<protein>
    <submittedName>
        <fullName evidence="1">Uncharacterized protein</fullName>
    </submittedName>
</protein>
<reference evidence="1" key="1">
    <citation type="journal article" date="2023" name="Mol. Phylogenet. Evol.">
        <title>Genome-scale phylogeny and comparative genomics of the fungal order Sordariales.</title>
        <authorList>
            <person name="Hensen N."/>
            <person name="Bonometti L."/>
            <person name="Westerberg I."/>
            <person name="Brannstrom I.O."/>
            <person name="Guillou S."/>
            <person name="Cros-Aarteil S."/>
            <person name="Calhoun S."/>
            <person name="Haridas S."/>
            <person name="Kuo A."/>
            <person name="Mondo S."/>
            <person name="Pangilinan J."/>
            <person name="Riley R."/>
            <person name="LaButti K."/>
            <person name="Andreopoulos B."/>
            <person name="Lipzen A."/>
            <person name="Chen C."/>
            <person name="Yan M."/>
            <person name="Daum C."/>
            <person name="Ng V."/>
            <person name="Clum A."/>
            <person name="Steindorff A."/>
            <person name="Ohm R.A."/>
            <person name="Martin F."/>
            <person name="Silar P."/>
            <person name="Natvig D.O."/>
            <person name="Lalanne C."/>
            <person name="Gautier V."/>
            <person name="Ament-Velasquez S.L."/>
            <person name="Kruys A."/>
            <person name="Hutchinson M.I."/>
            <person name="Powell A.J."/>
            <person name="Barry K."/>
            <person name="Miller A.N."/>
            <person name="Grigoriev I.V."/>
            <person name="Debuchy R."/>
            <person name="Gladieux P."/>
            <person name="Hiltunen Thoren M."/>
            <person name="Johannesson H."/>
        </authorList>
    </citation>
    <scope>NUCLEOTIDE SEQUENCE</scope>
    <source>
        <strain evidence="1">SMH4131-1</strain>
    </source>
</reference>
<sequence>MGGIDLSLSIGNVVRFLGRDGGDGVPCYRQTKALVPFMSAWLFQSCRGASLDFLAKCSCASGSDGRLGIGCWDSVPRRHQGQGFLVALRCKWGAPIPSCRRPPFRGKKRLISAPRDRIWYHCHFGIFPRNMVGGWYWCITQHHHKVQACWNCAEKDHITCLLLRWSLQLQDQSVFRIVTLFFSPPRIHIGNFECCHAGREDDRVDMAPNLTSSMQLIVFLVFLVWDGDRAAS</sequence>
<keyword evidence="2" id="KW-1185">Reference proteome</keyword>
<reference evidence="1" key="2">
    <citation type="submission" date="2023-06" db="EMBL/GenBank/DDBJ databases">
        <authorList>
            <consortium name="Lawrence Berkeley National Laboratory"/>
            <person name="Haridas S."/>
            <person name="Hensen N."/>
            <person name="Bonometti L."/>
            <person name="Westerberg I."/>
            <person name="Brannstrom I.O."/>
            <person name="Guillou S."/>
            <person name="Cros-Aarteil S."/>
            <person name="Calhoun S."/>
            <person name="Kuo A."/>
            <person name="Mondo S."/>
            <person name="Pangilinan J."/>
            <person name="Riley R."/>
            <person name="Labutti K."/>
            <person name="Andreopoulos B."/>
            <person name="Lipzen A."/>
            <person name="Chen C."/>
            <person name="Yanf M."/>
            <person name="Daum C."/>
            <person name="Ng V."/>
            <person name="Clum A."/>
            <person name="Steindorff A."/>
            <person name="Ohm R."/>
            <person name="Martin F."/>
            <person name="Silar P."/>
            <person name="Natvig D."/>
            <person name="Lalanne C."/>
            <person name="Gautier V."/>
            <person name="Ament-Velasquez S.L."/>
            <person name="Kruys A."/>
            <person name="Hutchinson M.I."/>
            <person name="Powell A.J."/>
            <person name="Barry K."/>
            <person name="Miller A.N."/>
            <person name="Grigoriev I.V."/>
            <person name="Debuchy R."/>
            <person name="Gladieux P."/>
            <person name="Thoren M.H."/>
            <person name="Johannesson H."/>
        </authorList>
    </citation>
    <scope>NUCLEOTIDE SEQUENCE</scope>
    <source>
        <strain evidence="1">SMH4131-1</strain>
    </source>
</reference>
<dbReference type="EMBL" id="JAUEPO010000004">
    <property type="protein sequence ID" value="KAK3324426.1"/>
    <property type="molecule type" value="Genomic_DNA"/>
</dbReference>